<keyword evidence="3" id="KW-1185">Reference proteome</keyword>
<dbReference type="InParanoid" id="A0A136JDI5"/>
<feature type="non-terminal residue" evidence="2">
    <location>
        <position position="129"/>
    </location>
</feature>
<evidence type="ECO:0000313" key="3">
    <source>
        <dbReference type="Proteomes" id="UP000070501"/>
    </source>
</evidence>
<accession>A0A136JDI5</accession>
<evidence type="ECO:0000256" key="1">
    <source>
        <dbReference type="SAM" id="MobiDB-lite"/>
    </source>
</evidence>
<feature type="compositionally biased region" description="Low complexity" evidence="1">
    <location>
        <begin position="98"/>
        <end position="111"/>
    </location>
</feature>
<protein>
    <submittedName>
        <fullName evidence="2">Uncharacterized protein</fullName>
    </submittedName>
</protein>
<proteinExistence type="predicted"/>
<organism evidence="2 3">
    <name type="scientific">Microdochium bolleyi</name>
    <dbReference type="NCBI Taxonomy" id="196109"/>
    <lineage>
        <taxon>Eukaryota</taxon>
        <taxon>Fungi</taxon>
        <taxon>Dikarya</taxon>
        <taxon>Ascomycota</taxon>
        <taxon>Pezizomycotina</taxon>
        <taxon>Sordariomycetes</taxon>
        <taxon>Xylariomycetidae</taxon>
        <taxon>Xylariales</taxon>
        <taxon>Microdochiaceae</taxon>
        <taxon>Microdochium</taxon>
    </lineage>
</organism>
<name>A0A136JDI5_9PEZI</name>
<gene>
    <name evidence="2" type="ORF">Micbo1qcDRAFT_157053</name>
</gene>
<sequence length="129" mass="13170">MRGRGTVPVSPPSSSPWRTMFHRQRKTTTGTAATTVAVVPPAKAASSSPSSPSTMSAPTSTTTRTRSRGGRSSARASARGPCSTTWRGGCTSSGPAGPCCSHSTRTRTTPCTGTAGASWLCCSSSSRRC</sequence>
<feature type="region of interest" description="Disordered" evidence="1">
    <location>
        <begin position="1"/>
        <end position="111"/>
    </location>
</feature>
<dbReference type="EMBL" id="KQ964246">
    <property type="protein sequence ID" value="KXJ95210.1"/>
    <property type="molecule type" value="Genomic_DNA"/>
</dbReference>
<reference evidence="3" key="1">
    <citation type="submission" date="2016-02" db="EMBL/GenBank/DDBJ databases">
        <title>Draft genome sequence of Microdochium bolleyi, a fungal endophyte of beachgrass.</title>
        <authorList>
            <consortium name="DOE Joint Genome Institute"/>
            <person name="David A.S."/>
            <person name="May G."/>
            <person name="Haridas S."/>
            <person name="Lim J."/>
            <person name="Wang M."/>
            <person name="Labutti K."/>
            <person name="Lipzen A."/>
            <person name="Barry K."/>
            <person name="Grigoriev I.V."/>
        </authorList>
    </citation>
    <scope>NUCLEOTIDE SEQUENCE [LARGE SCALE GENOMIC DNA]</scope>
    <source>
        <strain evidence="3">J235TASD1</strain>
    </source>
</reference>
<dbReference type="Proteomes" id="UP000070501">
    <property type="component" value="Unassembled WGS sequence"/>
</dbReference>
<feature type="compositionally biased region" description="Polar residues" evidence="1">
    <location>
        <begin position="82"/>
        <end position="94"/>
    </location>
</feature>
<feature type="compositionally biased region" description="Low complexity" evidence="1">
    <location>
        <begin position="27"/>
        <end position="81"/>
    </location>
</feature>
<evidence type="ECO:0000313" key="2">
    <source>
        <dbReference type="EMBL" id="KXJ95210.1"/>
    </source>
</evidence>
<dbReference type="AlphaFoldDB" id="A0A136JDI5"/>